<gene>
    <name evidence="9" type="ORF">GCM10011365_00600</name>
</gene>
<protein>
    <submittedName>
        <fullName evidence="9">Peptidase M16</fullName>
    </submittedName>
</protein>
<evidence type="ECO:0000256" key="3">
    <source>
        <dbReference type="ARBA" id="ARBA00022801"/>
    </source>
</evidence>
<feature type="domain" description="Peptidase M16 C-terminal" evidence="8">
    <location>
        <begin position="211"/>
        <end position="387"/>
    </location>
</feature>
<dbReference type="InterPro" id="IPR050626">
    <property type="entry name" value="Peptidase_M16"/>
</dbReference>
<keyword evidence="2" id="KW-0645">Protease</keyword>
<evidence type="ECO:0000256" key="6">
    <source>
        <dbReference type="SAM" id="MobiDB-lite"/>
    </source>
</evidence>
<dbReference type="InterPro" id="IPR011765">
    <property type="entry name" value="Pept_M16_N"/>
</dbReference>
<keyword evidence="3" id="KW-0378">Hydrolase</keyword>
<organism evidence="9 10">
    <name type="scientific">Marinicella pacifica</name>
    <dbReference type="NCBI Taxonomy" id="1171543"/>
    <lineage>
        <taxon>Bacteria</taxon>
        <taxon>Pseudomonadati</taxon>
        <taxon>Pseudomonadota</taxon>
        <taxon>Gammaproteobacteria</taxon>
        <taxon>Lysobacterales</taxon>
        <taxon>Marinicellaceae</taxon>
        <taxon>Marinicella</taxon>
    </lineage>
</organism>
<evidence type="ECO:0000313" key="9">
    <source>
        <dbReference type="EMBL" id="GGF83519.1"/>
    </source>
</evidence>
<evidence type="ECO:0000256" key="1">
    <source>
        <dbReference type="ARBA" id="ARBA00007261"/>
    </source>
</evidence>
<feature type="domain" description="Peptidase M16 N-terminal" evidence="7">
    <location>
        <begin position="537"/>
        <end position="662"/>
    </location>
</feature>
<accession>A0A917FHI5</accession>
<dbReference type="GO" id="GO:0046872">
    <property type="term" value="F:metal ion binding"/>
    <property type="evidence" value="ECO:0007669"/>
    <property type="project" value="InterPro"/>
</dbReference>
<dbReference type="PANTHER" id="PTHR43690">
    <property type="entry name" value="NARDILYSIN"/>
    <property type="match status" value="1"/>
</dbReference>
<dbReference type="PROSITE" id="PS51257">
    <property type="entry name" value="PROKAR_LIPOPROTEIN"/>
    <property type="match status" value="1"/>
</dbReference>
<keyword evidence="10" id="KW-1185">Reference proteome</keyword>
<evidence type="ECO:0000256" key="5">
    <source>
        <dbReference type="ARBA" id="ARBA00023049"/>
    </source>
</evidence>
<evidence type="ECO:0000313" key="10">
    <source>
        <dbReference type="Proteomes" id="UP000605253"/>
    </source>
</evidence>
<evidence type="ECO:0000259" key="8">
    <source>
        <dbReference type="Pfam" id="PF05193"/>
    </source>
</evidence>
<dbReference type="InterPro" id="IPR011249">
    <property type="entry name" value="Metalloenz_LuxS/M16"/>
</dbReference>
<dbReference type="GO" id="GO:0008237">
    <property type="term" value="F:metallopeptidase activity"/>
    <property type="evidence" value="ECO:0007669"/>
    <property type="project" value="UniProtKB-KW"/>
</dbReference>
<proteinExistence type="inferred from homology"/>
<feature type="compositionally biased region" description="Basic and acidic residues" evidence="6">
    <location>
        <begin position="491"/>
        <end position="503"/>
    </location>
</feature>
<dbReference type="SUPFAM" id="SSF63411">
    <property type="entry name" value="LuxS/MPP-like metallohydrolase"/>
    <property type="match status" value="4"/>
</dbReference>
<dbReference type="RefSeq" id="WP_188363669.1">
    <property type="nucleotide sequence ID" value="NZ_BAABJF010000011.1"/>
</dbReference>
<dbReference type="InterPro" id="IPR007863">
    <property type="entry name" value="Peptidase_M16_C"/>
</dbReference>
<sequence length="951" mass="105582">MSRSKYSVILLIALLTACSQPQQLKTVAQVETPDSAFNLDLSYQTFTLDNGLEVIVHEDHSDPIVAVATIVHVGSNREKAGRTGFAHFFEHMSFNNSENVPMGANRKMIPELGGTRNGGTWSDGTMYYEVVPKDAFEKLMWIDSDRFGYMINTVKQGTLEREKQVVKNEKRQRVDNRPYGHTSHVIKKALFPTSHPYNWTVIGDLEDLQNATLADVREFYDQYYTPGNATLVIAGDIEFEAAKASVEKWFGEIPAGQAVDPMPAMPVSLENSQRLYHEDNFAQLPELRLTFPTVEQYHPDAYALDALGEVLARGQQSPLFSRLVKGSQLAAEVSAYNRSEELAGTFTVRVRGHEGVDLDQAYQELQQALMDFEAKGVRATDLQKIKARQETDFYNGISSVLNKAFQLGIYNEYAGDPEFYKQDIANIKAVTADDVMRVYHQYIKNKPAIMTSFVPKGHPELALIDSKKADVVEENIVAGQEPEFTEEDADDFPRTATKHDRSEPPIGELPALISPAIWEAKTDQGISVAGIVHDEVPLVNFTLRIQGGQMLDSAGKNGTANLVAQMLEEGTQDKTAAEFEDAIGLLGSGINVSAGTTAITISGNSLARNFGKTMDLVTEMLLQPRFDADDFERIKNNTLTDITAAYGNPNSIAQKVFFRKLYGTDHVAGQPSIGTLDSVNNIELDDIKEWYQQNLSTQLIQFNVVGAIDSSTALTALQSLDQNLPHTEIELTYRPAESPSTTPQLYFIDVPDAKQSVLIVGKQLPAGTDFKAIEIVNNRLGSGSSARLTQMLRITKGYTYGAYSYPIRSEFYPGAFVASTQVRSNVTLESLDILKDLIGHYADTFTEDDLAVTKNILSKGNTRRFETLGQLLNALNEVTRFDLGHDFLEQEQALLEGMTLSDAKDYINQYIDEQDMIYVVVGDGKTQLDRLKELGYGEPVVLDRDGQILDY</sequence>
<comment type="caution">
    <text evidence="9">The sequence shown here is derived from an EMBL/GenBank/DDBJ whole genome shotgun (WGS) entry which is preliminary data.</text>
</comment>
<dbReference type="GO" id="GO:0006508">
    <property type="term" value="P:proteolysis"/>
    <property type="evidence" value="ECO:0007669"/>
    <property type="project" value="UniProtKB-KW"/>
</dbReference>
<feature type="domain" description="Peptidase M16 C-terminal" evidence="8">
    <location>
        <begin position="681"/>
        <end position="857"/>
    </location>
</feature>
<keyword evidence="4" id="KW-0862">Zinc</keyword>
<comment type="similarity">
    <text evidence="1">Belongs to the peptidase M16 family.</text>
</comment>
<dbReference type="PANTHER" id="PTHR43690:SF35">
    <property type="entry name" value="NON-CATALYTIC MEMBER OF PEPTIDASE SUBFAMILY M16B-RELATED"/>
    <property type="match status" value="1"/>
</dbReference>
<dbReference type="EMBL" id="BMEO01000001">
    <property type="protein sequence ID" value="GGF83519.1"/>
    <property type="molecule type" value="Genomic_DNA"/>
</dbReference>
<dbReference type="Gene3D" id="3.30.830.10">
    <property type="entry name" value="Metalloenzyme, LuxS/M16 peptidase-like"/>
    <property type="match status" value="4"/>
</dbReference>
<dbReference type="AlphaFoldDB" id="A0A917FHI5"/>
<name>A0A917FHI5_9GAMM</name>
<keyword evidence="5" id="KW-0482">Metalloprotease</keyword>
<dbReference type="Pfam" id="PF00675">
    <property type="entry name" value="Peptidase_M16"/>
    <property type="match status" value="2"/>
</dbReference>
<dbReference type="Pfam" id="PF05193">
    <property type="entry name" value="Peptidase_M16_C"/>
    <property type="match status" value="2"/>
</dbReference>
<evidence type="ECO:0000259" key="7">
    <source>
        <dbReference type="Pfam" id="PF00675"/>
    </source>
</evidence>
<feature type="region of interest" description="Disordered" evidence="6">
    <location>
        <begin position="485"/>
        <end position="506"/>
    </location>
</feature>
<reference evidence="9" key="1">
    <citation type="journal article" date="2014" name="Int. J. Syst. Evol. Microbiol.">
        <title>Complete genome sequence of Corynebacterium casei LMG S-19264T (=DSM 44701T), isolated from a smear-ripened cheese.</title>
        <authorList>
            <consortium name="US DOE Joint Genome Institute (JGI-PGF)"/>
            <person name="Walter F."/>
            <person name="Albersmeier A."/>
            <person name="Kalinowski J."/>
            <person name="Ruckert C."/>
        </authorList>
    </citation>
    <scope>NUCLEOTIDE SEQUENCE</scope>
    <source>
        <strain evidence="9">CGMCC 1.12181</strain>
    </source>
</reference>
<evidence type="ECO:0000256" key="2">
    <source>
        <dbReference type="ARBA" id="ARBA00022670"/>
    </source>
</evidence>
<reference evidence="9" key="2">
    <citation type="submission" date="2020-09" db="EMBL/GenBank/DDBJ databases">
        <authorList>
            <person name="Sun Q."/>
            <person name="Zhou Y."/>
        </authorList>
    </citation>
    <scope>NUCLEOTIDE SEQUENCE</scope>
    <source>
        <strain evidence="9">CGMCC 1.12181</strain>
    </source>
</reference>
<evidence type="ECO:0000256" key="4">
    <source>
        <dbReference type="ARBA" id="ARBA00022833"/>
    </source>
</evidence>
<dbReference type="Proteomes" id="UP000605253">
    <property type="component" value="Unassembled WGS sequence"/>
</dbReference>
<feature type="domain" description="Peptidase M16 N-terminal" evidence="7">
    <location>
        <begin position="54"/>
        <end position="178"/>
    </location>
</feature>